<dbReference type="GO" id="GO:0030976">
    <property type="term" value="F:thiamine pyrophosphate binding"/>
    <property type="evidence" value="ECO:0007669"/>
    <property type="project" value="TreeGrafter"/>
</dbReference>
<dbReference type="PRINTS" id="PR00909">
    <property type="entry name" value="SPERMDNBNDNG"/>
</dbReference>
<dbReference type="PROSITE" id="PS51257">
    <property type="entry name" value="PROKAR_LIPOPROTEIN"/>
    <property type="match status" value="1"/>
</dbReference>
<gene>
    <name evidence="3" type="ordered locus">HPL003_23635</name>
</gene>
<dbReference type="GO" id="GO:0015846">
    <property type="term" value="P:polyamine transport"/>
    <property type="evidence" value="ECO:0007669"/>
    <property type="project" value="InterPro"/>
</dbReference>
<feature type="chain" id="PRO_5003504677" evidence="2">
    <location>
        <begin position="31"/>
        <end position="372"/>
    </location>
</feature>
<accession>G7VS75</accession>
<dbReference type="Pfam" id="PF13416">
    <property type="entry name" value="SBP_bac_8"/>
    <property type="match status" value="1"/>
</dbReference>
<dbReference type="PANTHER" id="PTHR30006">
    <property type="entry name" value="THIAMINE-BINDING PERIPLASMIC PROTEIN-RELATED"/>
    <property type="match status" value="1"/>
</dbReference>
<dbReference type="SUPFAM" id="SSF53850">
    <property type="entry name" value="Periplasmic binding protein-like II"/>
    <property type="match status" value="1"/>
</dbReference>
<dbReference type="Proteomes" id="UP000005876">
    <property type="component" value="Chromosome"/>
</dbReference>
<sequence>MRNKRKFTFASLFLSLAVLISACGNQQSGAGTDTQASGELPKTNKVVIGVSGGDWEKNIRKAALDQFQKDTGIEVEVVTGTDAEWYPKLKAGNGKNTAYDVLVLQPDTIQRATDSNLLQPLDTKNVPNLANLYPSVEERFTKDGNVYAAGFSMGQLGLIYRKDLVKTPPTSWLDLWNPEYKGHVAISSPTYSAGLQFFSGLVNALGGKESNPADVDKTFAKLAELKQNATAFPDNSGSIQTLLERGDAWVVPFWDGRAFAMQKAGLDVGFTYPKDGPVAAVASWVIPKGSQNLANAYKLVDYLSSPDVQKSFSDLSLYGMTNKNVKYSDDLKNKVQVGEEAYKKLKWVDYTTATPNLADWTNRWTQALGGGK</sequence>
<evidence type="ECO:0000256" key="1">
    <source>
        <dbReference type="ARBA" id="ARBA00022729"/>
    </source>
</evidence>
<reference evidence="4" key="1">
    <citation type="submission" date="2011-11" db="EMBL/GenBank/DDBJ databases">
        <title>Complete sequence of Paenibacillus terrae HPL-003.</title>
        <authorList>
            <person name="Shin S.H."/>
            <person name="Kim S."/>
            <person name="Kim J.Y."/>
        </authorList>
    </citation>
    <scope>NUCLEOTIDE SEQUENCE [LARGE SCALE GENOMIC DNA]</scope>
    <source>
        <strain evidence="4">HPL-003</strain>
    </source>
</reference>
<dbReference type="Gene3D" id="3.40.190.10">
    <property type="entry name" value="Periplasmic binding protein-like II"/>
    <property type="match status" value="2"/>
</dbReference>
<reference key="2">
    <citation type="submission" date="2011-11" db="EMBL/GenBank/DDBJ databases">
        <authorList>
            <person name="Shin S.H."/>
            <person name="Kim S."/>
            <person name="Kim J.Y."/>
        </authorList>
    </citation>
    <scope>NUCLEOTIDE SEQUENCE</scope>
    <source>
        <strain>HPL-003</strain>
    </source>
</reference>
<proteinExistence type="predicted"/>
<organism evidence="3 4">
    <name type="scientific">Paenibacillus terrae (strain HPL-003)</name>
    <dbReference type="NCBI Taxonomy" id="985665"/>
    <lineage>
        <taxon>Bacteria</taxon>
        <taxon>Bacillati</taxon>
        <taxon>Bacillota</taxon>
        <taxon>Bacilli</taxon>
        <taxon>Bacillales</taxon>
        <taxon>Paenibacillaceae</taxon>
        <taxon>Paenibacillus</taxon>
    </lineage>
</organism>
<dbReference type="AlphaFoldDB" id="G7VS75"/>
<dbReference type="CDD" id="cd13589">
    <property type="entry name" value="PBP2_polyamine_RpCGA009"/>
    <property type="match status" value="1"/>
</dbReference>
<dbReference type="InterPro" id="IPR001188">
    <property type="entry name" value="Sperm_putr-bd"/>
</dbReference>
<dbReference type="STRING" id="985665.HPL003_23635"/>
<dbReference type="eggNOG" id="COG0687">
    <property type="taxonomic scope" value="Bacteria"/>
</dbReference>
<name>G7VS75_PAETH</name>
<evidence type="ECO:0000256" key="2">
    <source>
        <dbReference type="SAM" id="SignalP"/>
    </source>
</evidence>
<keyword evidence="1 2" id="KW-0732">Signal</keyword>
<evidence type="ECO:0000313" key="4">
    <source>
        <dbReference type="Proteomes" id="UP000005876"/>
    </source>
</evidence>
<dbReference type="GO" id="GO:0030975">
    <property type="term" value="F:thiamine binding"/>
    <property type="evidence" value="ECO:0007669"/>
    <property type="project" value="TreeGrafter"/>
</dbReference>
<evidence type="ECO:0000313" key="3">
    <source>
        <dbReference type="EMBL" id="AET61445.1"/>
    </source>
</evidence>
<dbReference type="KEGG" id="pta:HPL003_23635"/>
<dbReference type="GO" id="GO:0030288">
    <property type="term" value="C:outer membrane-bounded periplasmic space"/>
    <property type="evidence" value="ECO:0007669"/>
    <property type="project" value="TreeGrafter"/>
</dbReference>
<dbReference type="GO" id="GO:0019808">
    <property type="term" value="F:polyamine binding"/>
    <property type="evidence" value="ECO:0007669"/>
    <property type="project" value="InterPro"/>
</dbReference>
<protein>
    <submittedName>
        <fullName evidence="3">Extracellular solute-binding protein</fullName>
    </submittedName>
</protein>
<dbReference type="EMBL" id="CP003107">
    <property type="protein sequence ID" value="AET61445.1"/>
    <property type="molecule type" value="Genomic_DNA"/>
</dbReference>
<feature type="signal peptide" evidence="2">
    <location>
        <begin position="1"/>
        <end position="30"/>
    </location>
</feature>
<dbReference type="InterPro" id="IPR006059">
    <property type="entry name" value="SBP"/>
</dbReference>
<reference evidence="3 4" key="3">
    <citation type="journal article" date="2012" name="J. Bacteriol.">
        <title>Genome Sequence of Paenibacillus terrae HPL-003, a Xylanase-Producing Bacterium Isolated from Soil Found in Forest Residue.</title>
        <authorList>
            <person name="Shin S.H."/>
            <person name="Kim S."/>
            <person name="Kim J.Y."/>
            <person name="Song H.Y."/>
            <person name="Cho S.J."/>
            <person name="Kim D.R."/>
            <person name="Lee K.I."/>
            <person name="Lim H.K."/>
            <person name="Park N.J."/>
            <person name="Hwang I.T."/>
            <person name="Yang K.S."/>
        </authorList>
    </citation>
    <scope>NUCLEOTIDE SEQUENCE [LARGE SCALE GENOMIC DNA]</scope>
    <source>
        <strain evidence="3 4">HPL-003</strain>
    </source>
</reference>
<dbReference type="PANTHER" id="PTHR30006:SF2">
    <property type="entry name" value="ABC TRANSPORTER SUBSTRATE-BINDING PROTEIN"/>
    <property type="match status" value="1"/>
</dbReference>
<dbReference type="GO" id="GO:0015888">
    <property type="term" value="P:thiamine transport"/>
    <property type="evidence" value="ECO:0007669"/>
    <property type="project" value="TreeGrafter"/>
</dbReference>
<dbReference type="HOGENOM" id="CLU_026974_4_1_9"/>